<dbReference type="EMBL" id="JSUM01000006">
    <property type="protein sequence ID" value="KGQ70611.1"/>
    <property type="molecule type" value="Genomic_DNA"/>
</dbReference>
<sequence length="139" mass="15866">MGCSSGFNFTISFLISNSLDLFGPNSFRLRNNFLTVFISFVEVADFFVDEELLFAAEVLLFCVELFAAVPFVPELPELFCDELFEDELLVPVGAFGVDEDVLFELILVVFFSCSEVETRTVLRNHWMYEYQETSIPLGQ</sequence>
<evidence type="ECO:0000313" key="1">
    <source>
        <dbReference type="EMBL" id="KGQ70611.1"/>
    </source>
</evidence>
<keyword evidence="2" id="KW-1185">Reference proteome</keyword>
<name>A0A0A3AMQ5_9PAST</name>
<gene>
    <name evidence="1" type="ORF">OA57_04280</name>
</gene>
<proteinExistence type="predicted"/>
<comment type="caution">
    <text evidence="1">The sequence shown here is derived from an EMBL/GenBank/DDBJ whole genome shotgun (WGS) entry which is preliminary data.</text>
</comment>
<evidence type="ECO:0000313" key="2">
    <source>
        <dbReference type="Proteomes" id="UP000030380"/>
    </source>
</evidence>
<organism evidence="1 2">
    <name type="scientific">Chelonobacter oris</name>
    <dbReference type="NCBI Taxonomy" id="505317"/>
    <lineage>
        <taxon>Bacteria</taxon>
        <taxon>Pseudomonadati</taxon>
        <taxon>Pseudomonadota</taxon>
        <taxon>Gammaproteobacteria</taxon>
        <taxon>Pasteurellales</taxon>
        <taxon>Pasteurellaceae</taxon>
        <taxon>Chelonobacter</taxon>
    </lineage>
</organism>
<dbReference type="STRING" id="505317.OA57_04280"/>
<protein>
    <submittedName>
        <fullName evidence="1">Uncharacterized protein</fullName>
    </submittedName>
</protein>
<dbReference type="AlphaFoldDB" id="A0A0A3AMQ5"/>
<dbReference type="Proteomes" id="UP000030380">
    <property type="component" value="Unassembled WGS sequence"/>
</dbReference>
<reference evidence="1 2" key="1">
    <citation type="submission" date="2014-11" db="EMBL/GenBank/DDBJ databases">
        <title>Draft genome sequence of Chelonobacter oris 1662T, associated with respiratory disease in Hermann's Tortoises.</title>
        <authorList>
            <person name="Kudirkiene E."/>
            <person name="Hansen M.J."/>
            <person name="Bojesen A.M."/>
        </authorList>
    </citation>
    <scope>NUCLEOTIDE SEQUENCE [LARGE SCALE GENOMIC DNA]</scope>
    <source>
        <strain evidence="1 2">1662</strain>
    </source>
</reference>
<accession>A0A0A3AMQ5</accession>